<keyword evidence="10" id="KW-0408">Iron</keyword>
<proteinExistence type="inferred from homology"/>
<dbReference type="EC" id="1.13.12.19" evidence="3"/>
<evidence type="ECO:0000259" key="11">
    <source>
        <dbReference type="PROSITE" id="PS51471"/>
    </source>
</evidence>
<comment type="catalytic activity">
    <reaction evidence="8">
        <text>2-oxoglutarate + O2 + 2 H(+) = ethene + 3 CO2 + H2O</text>
        <dbReference type="Rhea" id="RHEA:31523"/>
        <dbReference type="ChEBI" id="CHEBI:15377"/>
        <dbReference type="ChEBI" id="CHEBI:15378"/>
        <dbReference type="ChEBI" id="CHEBI:15379"/>
        <dbReference type="ChEBI" id="CHEBI:16526"/>
        <dbReference type="ChEBI" id="CHEBI:16810"/>
        <dbReference type="ChEBI" id="CHEBI:18153"/>
        <dbReference type="EC" id="1.13.12.19"/>
    </reaction>
</comment>
<accession>A0ABQ5Q4M9</accession>
<evidence type="ECO:0000256" key="2">
    <source>
        <dbReference type="ARBA" id="ARBA00012293"/>
    </source>
</evidence>
<gene>
    <name evidence="12" type="ORF">GETHPA_10900</name>
</gene>
<evidence type="ECO:0000256" key="4">
    <source>
        <dbReference type="ARBA" id="ARBA00019045"/>
    </source>
</evidence>
<dbReference type="Proteomes" id="UP001165089">
    <property type="component" value="Unassembled WGS sequence"/>
</dbReference>
<dbReference type="Pfam" id="PF03171">
    <property type="entry name" value="2OG-FeII_Oxy"/>
    <property type="match status" value="1"/>
</dbReference>
<keyword evidence="10" id="KW-0479">Metal-binding</keyword>
<comment type="caution">
    <text evidence="12">The sequence shown here is derived from an EMBL/GenBank/DDBJ whole genome shotgun (WGS) entry which is preliminary data.</text>
</comment>
<reference evidence="12 13" key="1">
    <citation type="journal article" date="2023" name="Antonie Van Leeuwenhoek">
        <title>Mesoterricola silvestris gen. nov., sp. nov., Mesoterricola sediminis sp. nov., Geothrix oryzae sp. nov., Geothrix edaphica sp. nov., Geothrix rubra sp. nov., and Geothrix limicola sp. nov., six novel members of Acidobacteriota isolated from soils.</title>
        <authorList>
            <person name="Itoh H."/>
            <person name="Sugisawa Y."/>
            <person name="Mise K."/>
            <person name="Xu Z."/>
            <person name="Kuniyasu M."/>
            <person name="Ushijima N."/>
            <person name="Kawano K."/>
            <person name="Kobayashi E."/>
            <person name="Shiratori Y."/>
            <person name="Masuda Y."/>
            <person name="Senoo K."/>
        </authorList>
    </citation>
    <scope>NUCLEOTIDE SEQUENCE [LARGE SCALE GENOMIC DNA]</scope>
    <source>
        <strain evidence="12 13">Red803</strain>
    </source>
</reference>
<evidence type="ECO:0000256" key="5">
    <source>
        <dbReference type="ARBA" id="ARBA00022666"/>
    </source>
</evidence>
<evidence type="ECO:0000256" key="3">
    <source>
        <dbReference type="ARBA" id="ARBA00012531"/>
    </source>
</evidence>
<evidence type="ECO:0000256" key="8">
    <source>
        <dbReference type="ARBA" id="ARBA00047725"/>
    </source>
</evidence>
<dbReference type="InterPro" id="IPR050231">
    <property type="entry name" value="Iron_ascorbate_oxido_reductase"/>
</dbReference>
<comment type="catalytic activity">
    <reaction evidence="9">
        <text>L-arginine + 2-oxoglutarate + O2 = guanidine + L-glutamate 5-semialdehyde + succinate + CO2</text>
        <dbReference type="Rhea" id="RHEA:31535"/>
        <dbReference type="ChEBI" id="CHEBI:15379"/>
        <dbReference type="ChEBI" id="CHEBI:16526"/>
        <dbReference type="ChEBI" id="CHEBI:16810"/>
        <dbReference type="ChEBI" id="CHEBI:30031"/>
        <dbReference type="ChEBI" id="CHEBI:30087"/>
        <dbReference type="ChEBI" id="CHEBI:32682"/>
        <dbReference type="ChEBI" id="CHEBI:58066"/>
        <dbReference type="EC" id="1.14.20.7"/>
    </reaction>
</comment>
<dbReference type="SUPFAM" id="SSF51197">
    <property type="entry name" value="Clavaminate synthase-like"/>
    <property type="match status" value="1"/>
</dbReference>
<dbReference type="EMBL" id="BSDD01000002">
    <property type="protein sequence ID" value="GLH69557.1"/>
    <property type="molecule type" value="Genomic_DNA"/>
</dbReference>
<feature type="domain" description="Fe2OG dioxygenase" evidence="11">
    <location>
        <begin position="173"/>
        <end position="278"/>
    </location>
</feature>
<organism evidence="12 13">
    <name type="scientific">Geothrix rubra</name>
    <dbReference type="NCBI Taxonomy" id="2927977"/>
    <lineage>
        <taxon>Bacteria</taxon>
        <taxon>Pseudomonadati</taxon>
        <taxon>Acidobacteriota</taxon>
        <taxon>Holophagae</taxon>
        <taxon>Holophagales</taxon>
        <taxon>Holophagaceae</taxon>
        <taxon>Geothrix</taxon>
    </lineage>
</organism>
<evidence type="ECO:0000256" key="7">
    <source>
        <dbReference type="ARBA" id="ARBA00031282"/>
    </source>
</evidence>
<dbReference type="PANTHER" id="PTHR47990">
    <property type="entry name" value="2-OXOGLUTARATE (2OG) AND FE(II)-DEPENDENT OXYGENASE SUPERFAMILY PROTEIN-RELATED"/>
    <property type="match status" value="1"/>
</dbReference>
<dbReference type="PRINTS" id="PR00682">
    <property type="entry name" value="IPNSYNTHASE"/>
</dbReference>
<keyword evidence="5" id="KW-0266">Ethylene biosynthesis</keyword>
<dbReference type="InterPro" id="IPR027443">
    <property type="entry name" value="IPNS-like_sf"/>
</dbReference>
<keyword evidence="13" id="KW-1185">Reference proteome</keyword>
<comment type="similarity">
    <text evidence="10">Belongs to the iron/ascorbate-dependent oxidoreductase family.</text>
</comment>
<evidence type="ECO:0000256" key="1">
    <source>
        <dbReference type="ARBA" id="ARBA00004767"/>
    </source>
</evidence>
<dbReference type="PROSITE" id="PS51471">
    <property type="entry name" value="FE2OG_OXY"/>
    <property type="match status" value="1"/>
</dbReference>
<dbReference type="Pfam" id="PF14226">
    <property type="entry name" value="DIOX_N"/>
    <property type="match status" value="1"/>
</dbReference>
<dbReference type="InterPro" id="IPR044861">
    <property type="entry name" value="IPNS-like_FE2OG_OXY"/>
</dbReference>
<comment type="pathway">
    <text evidence="1">Alkene biosynthesis; ethylene biosynthesis via 2-oxoglutarate.</text>
</comment>
<sequence length="319" mass="35041">MSRSAFQVETVHLTQFEAGEARDRADFVRRLGDSLRDTGFVKVAGHRVEAADIRGAYDAARAFFALPEGTKRRYLLEGSGGARGFTPFGSEHAKDNPVGDLKEFWHVGQELPSGHPLQALYGENLWPEAEVPGFRAHTLALYRALEACAGTLLEALALYLGLPERSLADMIVDGNSILRIIHYPALRDRYLEGGVRSSAHEDINLITLLPAATDAGLQLQDREGNWHAVDAGAGEIVADAGDMLSRHVNLKIPSTTHRVVNPDSPDAVRYSMPFFCHPRPDVVLDCPDQLLAPGEARRFPPITAHAFLLQRLREIGLIN</sequence>
<dbReference type="InterPro" id="IPR026992">
    <property type="entry name" value="DIOX_N"/>
</dbReference>
<evidence type="ECO:0000313" key="12">
    <source>
        <dbReference type="EMBL" id="GLH69557.1"/>
    </source>
</evidence>
<dbReference type="RefSeq" id="WP_285723573.1">
    <property type="nucleotide sequence ID" value="NZ_BSDD01000002.1"/>
</dbReference>
<keyword evidence="10" id="KW-0560">Oxidoreductase</keyword>
<dbReference type="Gene3D" id="2.60.120.330">
    <property type="entry name" value="B-lactam Antibiotic, Isopenicillin N Synthase, Chain"/>
    <property type="match status" value="1"/>
</dbReference>
<evidence type="ECO:0000313" key="13">
    <source>
        <dbReference type="Proteomes" id="UP001165089"/>
    </source>
</evidence>
<name>A0ABQ5Q4M9_9BACT</name>
<protein>
    <recommendedName>
        <fullName evidence="4">2-oxoglutarate-dependent ethylene/succinate-forming enzyme</fullName>
        <ecNumber evidence="3">1.13.12.19</ecNumber>
        <ecNumber evidence="2">1.14.20.7</ecNumber>
    </recommendedName>
    <alternativeName>
        <fullName evidence="6">2-oxoglutarate dioxygenase (ethylene-forming)</fullName>
    </alternativeName>
    <alternativeName>
        <fullName evidence="7">2-oxoglutarate/L-arginine monooxygenase/decarboxylase (succinate-forming)</fullName>
    </alternativeName>
</protein>
<dbReference type="EC" id="1.14.20.7" evidence="2"/>
<dbReference type="InterPro" id="IPR005123">
    <property type="entry name" value="Oxoglu/Fe-dep_dioxygenase_dom"/>
</dbReference>
<evidence type="ECO:0000256" key="6">
    <source>
        <dbReference type="ARBA" id="ARBA00031011"/>
    </source>
</evidence>
<evidence type="ECO:0000256" key="10">
    <source>
        <dbReference type="RuleBase" id="RU003682"/>
    </source>
</evidence>
<evidence type="ECO:0000256" key="9">
    <source>
        <dbReference type="ARBA" id="ARBA00049359"/>
    </source>
</evidence>